<reference evidence="8 9" key="1">
    <citation type="submission" date="2018-05" db="EMBL/GenBank/DDBJ databases">
        <title>Genomic Encyclopedia of Type Strains, Phase IV (KMG-IV): sequencing the most valuable type-strain genomes for metagenomic binning, comparative biology and taxonomic classification.</title>
        <authorList>
            <person name="Goeker M."/>
        </authorList>
    </citation>
    <scope>NUCLEOTIDE SEQUENCE [LARGE SCALE GENOMIC DNA]</scope>
    <source>
        <strain evidence="8 9">JC118</strain>
    </source>
</reference>
<dbReference type="Pfam" id="PF25917">
    <property type="entry name" value="BSH_RND"/>
    <property type="match status" value="1"/>
</dbReference>
<dbReference type="PANTHER" id="PTHR32347:SF14">
    <property type="entry name" value="EFFLUX SYSTEM COMPONENT YKNX-RELATED"/>
    <property type="match status" value="1"/>
</dbReference>
<keyword evidence="5" id="KW-1133">Transmembrane helix</keyword>
<keyword evidence="5" id="KW-0472">Membrane</keyword>
<evidence type="ECO:0000256" key="2">
    <source>
        <dbReference type="ARBA" id="ARBA00009477"/>
    </source>
</evidence>
<dbReference type="Gene3D" id="2.40.420.20">
    <property type="match status" value="1"/>
</dbReference>
<organism evidence="8 9">
    <name type="scientific">Dielma fastidiosa</name>
    <dbReference type="NCBI Taxonomy" id="1034346"/>
    <lineage>
        <taxon>Bacteria</taxon>
        <taxon>Bacillati</taxon>
        <taxon>Bacillota</taxon>
        <taxon>Erysipelotrichia</taxon>
        <taxon>Erysipelotrichales</taxon>
        <taxon>Erysipelotrichaceae</taxon>
        <taxon>Dielma</taxon>
    </lineage>
</organism>
<dbReference type="Gene3D" id="1.10.287.620">
    <property type="entry name" value="Helix Hairpins"/>
    <property type="match status" value="1"/>
</dbReference>
<accession>A0A318LFV1</accession>
<evidence type="ECO:0000256" key="1">
    <source>
        <dbReference type="ARBA" id="ARBA00004196"/>
    </source>
</evidence>
<feature type="domain" description="Multidrug resistance protein MdtA-like barrel-sandwich hybrid" evidence="6">
    <location>
        <begin position="77"/>
        <end position="377"/>
    </location>
</feature>
<proteinExistence type="inferred from homology"/>
<comment type="subcellular location">
    <subcellularLocation>
        <location evidence="1">Cell envelope</location>
    </subcellularLocation>
</comment>
<evidence type="ECO:0000259" key="7">
    <source>
        <dbReference type="Pfam" id="PF25990"/>
    </source>
</evidence>
<keyword evidence="9" id="KW-1185">Reference proteome</keyword>
<evidence type="ECO:0000256" key="4">
    <source>
        <dbReference type="SAM" id="Coils"/>
    </source>
</evidence>
<dbReference type="AlphaFoldDB" id="A0A318LFV1"/>
<keyword evidence="3 4" id="KW-0175">Coiled coil</keyword>
<dbReference type="Proteomes" id="UP000247612">
    <property type="component" value="Unassembled WGS sequence"/>
</dbReference>
<dbReference type="PANTHER" id="PTHR32347">
    <property type="entry name" value="EFFLUX SYSTEM COMPONENT YKNX-RELATED"/>
    <property type="match status" value="1"/>
</dbReference>
<dbReference type="InterPro" id="IPR058636">
    <property type="entry name" value="Beta-barrel_YknX"/>
</dbReference>
<dbReference type="NCBIfam" id="TIGR01730">
    <property type="entry name" value="RND_mfp"/>
    <property type="match status" value="1"/>
</dbReference>
<comment type="caution">
    <text evidence="8">The sequence shown here is derived from an EMBL/GenBank/DDBJ whole genome shotgun (WGS) entry which is preliminary data.</text>
</comment>
<dbReference type="GO" id="GO:0016020">
    <property type="term" value="C:membrane"/>
    <property type="evidence" value="ECO:0007669"/>
    <property type="project" value="InterPro"/>
</dbReference>
<protein>
    <submittedName>
        <fullName evidence="8">RND family efflux transporter MFP subunit</fullName>
    </submittedName>
</protein>
<dbReference type="SUPFAM" id="SSF111369">
    <property type="entry name" value="HlyD-like secretion proteins"/>
    <property type="match status" value="1"/>
</dbReference>
<dbReference type="EMBL" id="QJKH01000003">
    <property type="protein sequence ID" value="PXX80507.1"/>
    <property type="molecule type" value="Genomic_DNA"/>
</dbReference>
<dbReference type="GO" id="GO:0030313">
    <property type="term" value="C:cell envelope"/>
    <property type="evidence" value="ECO:0007669"/>
    <property type="project" value="UniProtKB-SubCell"/>
</dbReference>
<feature type="coiled-coil region" evidence="4">
    <location>
        <begin position="123"/>
        <end position="201"/>
    </location>
</feature>
<evidence type="ECO:0000256" key="3">
    <source>
        <dbReference type="ARBA" id="ARBA00023054"/>
    </source>
</evidence>
<evidence type="ECO:0000259" key="6">
    <source>
        <dbReference type="Pfam" id="PF25917"/>
    </source>
</evidence>
<feature type="coiled-coil region" evidence="4">
    <location>
        <begin position="270"/>
        <end position="336"/>
    </location>
</feature>
<keyword evidence="5" id="KW-0812">Transmembrane</keyword>
<dbReference type="RefSeq" id="WP_022938382.1">
    <property type="nucleotide sequence ID" value="NZ_CABKRQ010000005.1"/>
</dbReference>
<dbReference type="InterPro" id="IPR058625">
    <property type="entry name" value="MdtA-like_BSH"/>
</dbReference>
<evidence type="ECO:0000313" key="9">
    <source>
        <dbReference type="Proteomes" id="UP000247612"/>
    </source>
</evidence>
<dbReference type="InterPro" id="IPR006143">
    <property type="entry name" value="RND_pump_MFP"/>
</dbReference>
<dbReference type="STRING" id="1034346.GCA_000313565_02077"/>
<dbReference type="Pfam" id="PF25990">
    <property type="entry name" value="Beta-barrel_YknX"/>
    <property type="match status" value="1"/>
</dbReference>
<dbReference type="Gene3D" id="2.40.30.170">
    <property type="match status" value="1"/>
</dbReference>
<feature type="transmembrane region" description="Helical" evidence="5">
    <location>
        <begin position="12"/>
        <end position="29"/>
    </location>
</feature>
<dbReference type="InterPro" id="IPR050465">
    <property type="entry name" value="UPF0194_transport"/>
</dbReference>
<evidence type="ECO:0000313" key="8">
    <source>
        <dbReference type="EMBL" id="PXX80507.1"/>
    </source>
</evidence>
<sequence length="555" mass="59721">MKEIWKKHKKLIVIAVVAVVVVAFFFNPFKGSGNSDLMVQTTVLAKQDLSKTVEVTGLVESADSMKVTSSLAAYEMQTINVKAGDKVEAGQVLGTVDVEDLLLDVQKAEASLNINDQTTGLTLNSTQQEYEDFKADLENNMNSSINNAQTNVDNALTTLNDAKKAYNEALEDMDQGENETIKKAQKAVDNARKAYRNASDAYDSYDPDASESLINSLLADLTRQCTNADGEIDRVKLCPTYDSEKAKILAQGASSGSSESSLKSASDSAYDAYKEAKDALADAVKAADKQLESYLDAVDKAQTAYDNAEKNLTIAKRNAQQQLKTYEDSLTKTQLSASDPSRQIELQKLKKQLNEAEITAPISGTVTAVNVEVGDKASGVLFVIENADALKINTAIKEYDLMSVQNGMKAIISADAIPNEKYNGKVSFIAPAAKKAADGSTKSGSSSVEFESEIDVTDTKTDLRIGMNAKVNIIVEEKKGALAVPYDAVITDVDGTSYIYVAQQDGNKYTAKKVIVTIGMETDFLLEVISDELQEGDIVITSPQGVSEGATVLLG</sequence>
<name>A0A318LFV1_9FIRM</name>
<dbReference type="Gene3D" id="2.40.50.100">
    <property type="match status" value="2"/>
</dbReference>
<feature type="domain" description="YknX-like beta-barrel" evidence="7">
    <location>
        <begin position="390"/>
        <end position="473"/>
    </location>
</feature>
<comment type="similarity">
    <text evidence="2">Belongs to the membrane fusion protein (MFP) (TC 8.A.1) family.</text>
</comment>
<evidence type="ECO:0000256" key="5">
    <source>
        <dbReference type="SAM" id="Phobius"/>
    </source>
</evidence>
<dbReference type="GO" id="GO:0022857">
    <property type="term" value="F:transmembrane transporter activity"/>
    <property type="evidence" value="ECO:0007669"/>
    <property type="project" value="InterPro"/>
</dbReference>
<gene>
    <name evidence="8" type="ORF">DES51_103100</name>
</gene>